<evidence type="ECO:0000256" key="1">
    <source>
        <dbReference type="ARBA" id="ARBA00007401"/>
    </source>
</evidence>
<evidence type="ECO:0000259" key="8">
    <source>
        <dbReference type="Pfam" id="PF18565"/>
    </source>
</evidence>
<feature type="domain" description="Glycosyl hydrolases family 2 sugar binding" evidence="6">
    <location>
        <begin position="35"/>
        <end position="189"/>
    </location>
</feature>
<dbReference type="Pfam" id="PF02836">
    <property type="entry name" value="Glyco_hydro_2_C"/>
    <property type="match status" value="1"/>
</dbReference>
<dbReference type="Pfam" id="PF18565">
    <property type="entry name" value="Glyco_hydro2_C5"/>
    <property type="match status" value="1"/>
</dbReference>
<dbReference type="SUPFAM" id="SSF49373">
    <property type="entry name" value="Invasin/intimin cell-adhesion fragments"/>
    <property type="match status" value="1"/>
</dbReference>
<dbReference type="InterPro" id="IPR013783">
    <property type="entry name" value="Ig-like_fold"/>
</dbReference>
<dbReference type="Pfam" id="PF02837">
    <property type="entry name" value="Glyco_hydro_2_N"/>
    <property type="match status" value="1"/>
</dbReference>
<evidence type="ECO:0000256" key="2">
    <source>
        <dbReference type="ARBA" id="ARBA00022801"/>
    </source>
</evidence>
<evidence type="ECO:0000256" key="3">
    <source>
        <dbReference type="ARBA" id="ARBA00023295"/>
    </source>
</evidence>
<sequence>MNRFNHKPYFKTLLFLGAMLFLCCSKKDFYFKRLTISFNQDWEFTKQKTIVDTKFYTSQIDSIKWQNVSLPHTANIEPLIITEQQWQGNCWYRKTFKIQPENKGKHIALYFEGAMQIADIWLNGKKIFHHKGGYLPFYVNLSDKIYFDKENVIAIRLNNEDNPQVPPGKPMAGLDFNWYSGIYRNVKLIIKDKIHITNPIQTNIVAGGGIFVQTLKSNKEKALLKVQTDVINESKSETSIGVNISIYDASKTLIASSLSQQKKVTSLNTVSFNKEINVEKPNLWSPESPNLYTVKVELIKNNSIIDEAETAFGIRSIKFDKNGFYLNGEKYNLRGTNRHQEYPYIGYALSDNAQYRDAYKIKQAGFNFVRLSHYPQSESFMNACDELGLLLMDAISGWQFFGDQPFQENCYEDIRQLVRRDRNHPSVILWEASLNESGMTKVFMDKAHAIVHEELPGEQVYTCGWMDYAYDVFIPARQHAKAPQYWKEYSEDKPLFIAEYGDWEYYAQNAGFNQAEYKNLKEEERTSRQLRGDSQKRLGQQALNYQESHNDNLYNLAAGDANWLMFDYNRGYAPDIESSGVMDIFRLPKFAYYFYSSQQALNIENPVLFIANYWNDPNYNNVKIYSNCDEIELWLNNKLVGKQLPDTDRNSTNLKHPPFTFKDVKYERGTLTAKGYVNGQLITESSRVTPGKPSKIEISFDESNKPLQANNNDVAFVYAKIVDKNGNYVPSAKNKITFEVEGNAKLIGDNPVVSEAGIASILLMVGSTSEAIKITAFSKELKIDSIIIKIKK</sequence>
<comment type="caution">
    <text evidence="9">The sequence shown here is derived from an EMBL/GenBank/DDBJ whole genome shotgun (WGS) entry which is preliminary data.</text>
</comment>
<feature type="domain" description="DUF4982" evidence="7">
    <location>
        <begin position="621"/>
        <end position="681"/>
    </location>
</feature>
<dbReference type="Pfam" id="PF00703">
    <property type="entry name" value="Glyco_hydro_2"/>
    <property type="match status" value="1"/>
</dbReference>
<accession>A0ABU7XYD1</accession>
<dbReference type="Pfam" id="PF16355">
    <property type="entry name" value="DUF4982"/>
    <property type="match status" value="1"/>
</dbReference>
<feature type="domain" description="Glycoside hydrolase family 2 immunoglobulin-like beta-sandwich" evidence="4">
    <location>
        <begin position="211"/>
        <end position="315"/>
    </location>
</feature>
<dbReference type="PRINTS" id="PR00132">
    <property type="entry name" value="GLHYDRLASE2"/>
</dbReference>
<dbReference type="SUPFAM" id="SSF51445">
    <property type="entry name" value="(Trans)glycosidases"/>
    <property type="match status" value="1"/>
</dbReference>
<dbReference type="Proteomes" id="UP001337305">
    <property type="component" value="Unassembled WGS sequence"/>
</dbReference>
<dbReference type="InterPro" id="IPR040605">
    <property type="entry name" value="Glyco_hydro2_dom5"/>
</dbReference>
<dbReference type="InterPro" id="IPR006102">
    <property type="entry name" value="Ig-like_GH2"/>
</dbReference>
<evidence type="ECO:0000259" key="5">
    <source>
        <dbReference type="Pfam" id="PF02836"/>
    </source>
</evidence>
<gene>
    <name evidence="9" type="ORF">N1F79_21655</name>
</gene>
<evidence type="ECO:0000313" key="10">
    <source>
        <dbReference type="Proteomes" id="UP001337305"/>
    </source>
</evidence>
<dbReference type="SUPFAM" id="SSF49785">
    <property type="entry name" value="Galactose-binding domain-like"/>
    <property type="match status" value="1"/>
</dbReference>
<dbReference type="InterPro" id="IPR051913">
    <property type="entry name" value="GH2_Domain-Containing"/>
</dbReference>
<dbReference type="PANTHER" id="PTHR42732:SF1">
    <property type="entry name" value="BETA-MANNOSIDASE"/>
    <property type="match status" value="1"/>
</dbReference>
<protein>
    <submittedName>
        <fullName evidence="9">DUF4982 domain-containing protein</fullName>
    </submittedName>
</protein>
<keyword evidence="3" id="KW-0326">Glycosidase</keyword>
<dbReference type="InterPro" id="IPR017853">
    <property type="entry name" value="GH"/>
</dbReference>
<evidence type="ECO:0000259" key="4">
    <source>
        <dbReference type="Pfam" id="PF00703"/>
    </source>
</evidence>
<dbReference type="InterPro" id="IPR008979">
    <property type="entry name" value="Galactose-bd-like_sf"/>
</dbReference>
<organism evidence="9 10">
    <name type="scientific">Flavivirga spongiicola</name>
    <dbReference type="NCBI Taxonomy" id="421621"/>
    <lineage>
        <taxon>Bacteria</taxon>
        <taxon>Pseudomonadati</taxon>
        <taxon>Bacteroidota</taxon>
        <taxon>Flavobacteriia</taxon>
        <taxon>Flavobacteriales</taxon>
        <taxon>Flavobacteriaceae</taxon>
        <taxon>Flavivirga</taxon>
    </lineage>
</organism>
<keyword evidence="10" id="KW-1185">Reference proteome</keyword>
<evidence type="ECO:0000313" key="9">
    <source>
        <dbReference type="EMBL" id="MEF3835746.1"/>
    </source>
</evidence>
<proteinExistence type="inferred from homology"/>
<dbReference type="EMBL" id="JAODOP010000004">
    <property type="protein sequence ID" value="MEF3835746.1"/>
    <property type="molecule type" value="Genomic_DNA"/>
</dbReference>
<comment type="similarity">
    <text evidence="1">Belongs to the glycosyl hydrolase 2 family.</text>
</comment>
<dbReference type="Gene3D" id="2.60.120.260">
    <property type="entry name" value="Galactose-binding domain-like"/>
    <property type="match status" value="1"/>
</dbReference>
<evidence type="ECO:0000259" key="6">
    <source>
        <dbReference type="Pfam" id="PF02837"/>
    </source>
</evidence>
<dbReference type="InterPro" id="IPR006103">
    <property type="entry name" value="Glyco_hydro_2_cat"/>
</dbReference>
<dbReference type="InterPro" id="IPR032311">
    <property type="entry name" value="DUF4982"/>
</dbReference>
<feature type="domain" description="Glycoside hydrolase family 2 catalytic" evidence="5">
    <location>
        <begin position="319"/>
        <end position="502"/>
    </location>
</feature>
<keyword evidence="2" id="KW-0378">Hydrolase</keyword>
<dbReference type="Gene3D" id="2.60.40.10">
    <property type="entry name" value="Immunoglobulins"/>
    <property type="match status" value="3"/>
</dbReference>
<feature type="domain" description="Glycoside hydrolase family 2" evidence="8">
    <location>
        <begin position="703"/>
        <end position="750"/>
    </location>
</feature>
<evidence type="ECO:0000259" key="7">
    <source>
        <dbReference type="Pfam" id="PF16355"/>
    </source>
</evidence>
<dbReference type="InterPro" id="IPR036156">
    <property type="entry name" value="Beta-gal/glucu_dom_sf"/>
</dbReference>
<reference evidence="9 10" key="1">
    <citation type="submission" date="2022-09" db="EMBL/GenBank/DDBJ databases">
        <title>Genome sequencing of Flavivirga sp. MEBiC05379.</title>
        <authorList>
            <person name="Oh H.-M."/>
            <person name="Kwon K.K."/>
            <person name="Park M.J."/>
            <person name="Yang S.-H."/>
        </authorList>
    </citation>
    <scope>NUCLEOTIDE SEQUENCE [LARGE SCALE GENOMIC DNA]</scope>
    <source>
        <strain evidence="9 10">MEBiC05379</strain>
    </source>
</reference>
<dbReference type="RefSeq" id="WP_303308025.1">
    <property type="nucleotide sequence ID" value="NZ_JAODOP010000004.1"/>
</dbReference>
<dbReference type="PANTHER" id="PTHR42732">
    <property type="entry name" value="BETA-GALACTOSIDASE"/>
    <property type="match status" value="1"/>
</dbReference>
<dbReference type="Gene3D" id="3.20.20.80">
    <property type="entry name" value="Glycosidases"/>
    <property type="match status" value="1"/>
</dbReference>
<dbReference type="InterPro" id="IPR008964">
    <property type="entry name" value="Invasin/intimin_cell_adhesion"/>
</dbReference>
<name>A0ABU7XYD1_9FLAO</name>
<dbReference type="SUPFAM" id="SSF49303">
    <property type="entry name" value="beta-Galactosidase/glucuronidase domain"/>
    <property type="match status" value="1"/>
</dbReference>
<dbReference type="InterPro" id="IPR006101">
    <property type="entry name" value="Glyco_hydro_2"/>
</dbReference>
<dbReference type="InterPro" id="IPR006104">
    <property type="entry name" value="Glyco_hydro_2_N"/>
</dbReference>